<feature type="compositionally biased region" description="Low complexity" evidence="1">
    <location>
        <begin position="176"/>
        <end position="194"/>
    </location>
</feature>
<protein>
    <submittedName>
        <fullName evidence="2">Uncharacterized protein</fullName>
    </submittedName>
</protein>
<feature type="compositionally biased region" description="Basic residues" evidence="1">
    <location>
        <begin position="781"/>
        <end position="790"/>
    </location>
</feature>
<feature type="compositionally biased region" description="Basic and acidic residues" evidence="1">
    <location>
        <begin position="563"/>
        <end position="582"/>
    </location>
</feature>
<feature type="compositionally biased region" description="Pro residues" evidence="1">
    <location>
        <begin position="1"/>
        <end position="12"/>
    </location>
</feature>
<feature type="region of interest" description="Disordered" evidence="1">
    <location>
        <begin position="553"/>
        <end position="582"/>
    </location>
</feature>
<gene>
    <name evidence="2" type="ORF">ENH_00080690</name>
</gene>
<feature type="compositionally biased region" description="Basic and acidic residues" evidence="1">
    <location>
        <begin position="769"/>
        <end position="778"/>
    </location>
</feature>
<feature type="compositionally biased region" description="Pro residues" evidence="1">
    <location>
        <begin position="23"/>
        <end position="34"/>
    </location>
</feature>
<reference evidence="2" key="2">
    <citation type="submission" date="2013-10" db="EMBL/GenBank/DDBJ databases">
        <authorList>
            <person name="Aslett M."/>
        </authorList>
    </citation>
    <scope>NUCLEOTIDE SEQUENCE [LARGE SCALE GENOMIC DNA]</scope>
    <source>
        <strain evidence="2">Houghton</strain>
    </source>
</reference>
<dbReference type="OrthoDB" id="366327at2759"/>
<feature type="region of interest" description="Disordered" evidence="1">
    <location>
        <begin position="817"/>
        <end position="841"/>
    </location>
</feature>
<name>U6N207_9EIME</name>
<accession>U6N207</accession>
<reference evidence="2" key="1">
    <citation type="submission" date="2013-10" db="EMBL/GenBank/DDBJ databases">
        <title>Genomic analysis of the causative agents of coccidiosis in chickens.</title>
        <authorList>
            <person name="Reid A.J."/>
            <person name="Blake D."/>
            <person name="Billington K."/>
            <person name="Browne H."/>
            <person name="Dunn M."/>
            <person name="Hung S."/>
            <person name="Kawahara F."/>
            <person name="Miranda-Saavedra D."/>
            <person name="Mourier T."/>
            <person name="Nagra H."/>
            <person name="Otto T.D."/>
            <person name="Rawlings N."/>
            <person name="Sanchez A."/>
            <person name="Sanders M."/>
            <person name="Subramaniam C."/>
            <person name="Tay Y."/>
            <person name="Dear P."/>
            <person name="Doerig C."/>
            <person name="Gruber A."/>
            <person name="Parkinson J."/>
            <person name="Shirley M."/>
            <person name="Wan K.L."/>
            <person name="Berriman M."/>
            <person name="Tomley F."/>
            <person name="Pain A."/>
        </authorList>
    </citation>
    <scope>NUCLEOTIDE SEQUENCE [LARGE SCALE GENOMIC DNA]</scope>
    <source>
        <strain evidence="2">Houghton</strain>
    </source>
</reference>
<feature type="compositionally biased region" description="Polar residues" evidence="1">
    <location>
        <begin position="277"/>
        <end position="288"/>
    </location>
</feature>
<sequence length="951" mass="98074">MEKKLAPPPKPPASKSVVLVGKGPPPASGPPKGAPPGAKIAVHGSGPPPGKASLPKPPASSLAAAGKLPAATSPPPKTPLVSGKEATPSEPPLGGTTKSSNELSVPHDTSVKSSVSPGSPPKTPLVLKNGVPPPKPQLDGLAKPAKAVPNGPPVAPAKPPATLSSPQKAPVASKDGAAPPKAPAGGAEKSSSPTLPSPPAAVGKPPASSSLPPKSPLVSKNETALPKLSVGGVKEPATQHSTATKKNLPKPPPPNSDASSTKSPSTTSLLVKDSPKLSLNKSPGNSKTAAPKPPSLLGPQKQTPPTLPTAKGGPVGPPGSKIPEDKSIASPMAVKASPDPGLPTTAKIAPGPSPLVKAKEPSTSVAGGKGPPGPLHAGNGSPGPPAESKAPHSLPVKSKAPGSLQTATKGTPDSGLPAGTKASPGSEAGSAQPAAPPDDQPTARGVAVSKVVPKQGPPDGGSSGFPVASSTPVASATSRSTLVAPESKVGDTSSGGSRSAQASSGGGSLNMDEFGRQRGSVGNLAPKSELSHELAGNVIPVFDKEGKFVAFTSGPPAPLYRSDPARRSRRLSDRRPEEREAMKGPFERGIEQGALGGVRVPGGIPGFFLSVPPWPAPTPMPMDQATGWAAYPPIPSYSMPQVSPYAAFLPQPLSQVPYPMIYGPGGEDGSQHGLLPPQGNCRGAAWPEYPRQTDAADVRGSSFIAPQEVSQQKDGKSQKGVTELVAQMNGPRARGYVVASGDQELGKTKWLPIERHLNNIRGGYGESYRPPEEADGPPRKPSNRARRRSSSVRDDVYSGFRPYYSREKKPFVDEVIPRYAEPREPSGSKPTAPRKSALMTRPKDRTWDRWGSTGLTAPRKRTYQSLSELANCFSNLDAEDQEDVISLLLLCRKLEQQVEKQHVVIDMLEHDLSEAQKVLKFPPEWRPLEGLDLAGMAPSGRPVRFLLYQTT</sequence>
<evidence type="ECO:0000256" key="1">
    <source>
        <dbReference type="SAM" id="MobiDB-lite"/>
    </source>
</evidence>
<keyword evidence="3" id="KW-1185">Reference proteome</keyword>
<feature type="compositionally biased region" description="Basic and acidic residues" evidence="1">
    <location>
        <begin position="817"/>
        <end position="826"/>
    </location>
</feature>
<dbReference type="AlphaFoldDB" id="U6N207"/>
<feature type="compositionally biased region" description="Low complexity" evidence="1">
    <location>
        <begin position="59"/>
        <end position="71"/>
    </location>
</feature>
<feature type="compositionally biased region" description="Pro residues" evidence="1">
    <location>
        <begin position="150"/>
        <end position="159"/>
    </location>
</feature>
<evidence type="ECO:0000313" key="2">
    <source>
        <dbReference type="EMBL" id="CDJ70242.1"/>
    </source>
</evidence>
<dbReference type="EMBL" id="HG725903">
    <property type="protein sequence ID" value="CDJ70242.1"/>
    <property type="molecule type" value="Genomic_DNA"/>
</dbReference>
<dbReference type="GeneID" id="25478198"/>
<feature type="compositionally biased region" description="Low complexity" evidence="1">
    <location>
        <begin position="13"/>
        <end position="22"/>
    </location>
</feature>
<feature type="compositionally biased region" description="Low complexity" evidence="1">
    <location>
        <begin position="256"/>
        <end position="268"/>
    </location>
</feature>
<proteinExistence type="predicted"/>
<dbReference type="RefSeq" id="XP_013438708.1">
    <property type="nucleotide sequence ID" value="XM_013583254.1"/>
</dbReference>
<feature type="compositionally biased region" description="Pro residues" evidence="1">
    <location>
        <begin position="46"/>
        <end position="58"/>
    </location>
</feature>
<evidence type="ECO:0000313" key="3">
    <source>
        <dbReference type="Proteomes" id="UP000030754"/>
    </source>
</evidence>
<feature type="compositionally biased region" description="Low complexity" evidence="1">
    <location>
        <begin position="494"/>
        <end position="503"/>
    </location>
</feature>
<feature type="compositionally biased region" description="Low complexity" evidence="1">
    <location>
        <begin position="466"/>
        <end position="481"/>
    </location>
</feature>
<feature type="region of interest" description="Disordered" evidence="1">
    <location>
        <begin position="1"/>
        <end position="524"/>
    </location>
</feature>
<feature type="compositionally biased region" description="Low complexity" evidence="1">
    <location>
        <begin position="204"/>
        <end position="220"/>
    </location>
</feature>
<dbReference type="VEuPathDB" id="ToxoDB:ENH_00080690"/>
<feature type="region of interest" description="Disordered" evidence="1">
    <location>
        <begin position="762"/>
        <end position="793"/>
    </location>
</feature>
<dbReference type="Proteomes" id="UP000030754">
    <property type="component" value="Unassembled WGS sequence"/>
</dbReference>
<organism evidence="2 3">
    <name type="scientific">Eimeria necatrix</name>
    <dbReference type="NCBI Taxonomy" id="51315"/>
    <lineage>
        <taxon>Eukaryota</taxon>
        <taxon>Sar</taxon>
        <taxon>Alveolata</taxon>
        <taxon>Apicomplexa</taxon>
        <taxon>Conoidasida</taxon>
        <taxon>Coccidia</taxon>
        <taxon>Eucoccidiorida</taxon>
        <taxon>Eimeriorina</taxon>
        <taxon>Eimeriidae</taxon>
        <taxon>Eimeria</taxon>
    </lineage>
</organism>